<evidence type="ECO:0000313" key="2">
    <source>
        <dbReference type="Proteomes" id="UP000051220"/>
    </source>
</evidence>
<accession>A0A0R2X6M2</accession>
<dbReference type="AlphaFoldDB" id="A0A0R2X6M2"/>
<organism evidence="1 2">
    <name type="scientific">Verrucomicrobia subdivision 6 bacterium BACL9 MAG-120924-bin69</name>
    <dbReference type="NCBI Taxonomy" id="1655635"/>
    <lineage>
        <taxon>Bacteria</taxon>
        <taxon>Pseudomonadati</taxon>
        <taxon>Verrucomicrobiota</taxon>
        <taxon>Verrucomicrobiia</taxon>
        <taxon>Verrucomicrobiales</taxon>
        <taxon>Verrucomicrobia subdivision 6</taxon>
    </lineage>
</organism>
<dbReference type="Proteomes" id="UP000051220">
    <property type="component" value="Unassembled WGS sequence"/>
</dbReference>
<evidence type="ECO:0000313" key="1">
    <source>
        <dbReference type="EMBL" id="KRP31674.1"/>
    </source>
</evidence>
<gene>
    <name evidence="1" type="ORF">ABS33_08200</name>
</gene>
<comment type="caution">
    <text evidence="1">The sequence shown here is derived from an EMBL/GenBank/DDBJ whole genome shotgun (WGS) entry which is preliminary data.</text>
</comment>
<proteinExistence type="predicted"/>
<sequence>MKRTTLILENAVMDAIKRESHAAGVDMSQLVNEFLRQGLMQKRSKPKHLPSLPVFKMGKPHCNLADRDALERAMES</sequence>
<reference evidence="1 2" key="1">
    <citation type="submission" date="2015-10" db="EMBL/GenBank/DDBJ databases">
        <title>Metagenome-Assembled Genomes uncover a global brackish microbiome.</title>
        <authorList>
            <person name="Hugerth L.W."/>
            <person name="Larsson J."/>
            <person name="Alneberg J."/>
            <person name="Lindh M.V."/>
            <person name="Legrand C."/>
            <person name="Pinhassi J."/>
            <person name="Andersson A.F."/>
        </authorList>
    </citation>
    <scope>NUCLEOTIDE SEQUENCE [LARGE SCALE GENOMIC DNA]</scope>
    <source>
        <strain evidence="1">BACL9 MAG-120924-bin69</strain>
    </source>
</reference>
<name>A0A0R2X6M2_9BACT</name>
<evidence type="ECO:0008006" key="3">
    <source>
        <dbReference type="Google" id="ProtNLM"/>
    </source>
</evidence>
<dbReference type="EMBL" id="LIDN01000421">
    <property type="protein sequence ID" value="KRP31674.1"/>
    <property type="molecule type" value="Genomic_DNA"/>
</dbReference>
<protein>
    <recommendedName>
        <fullName evidence="3">CopG family transcriptional regulator</fullName>
    </recommendedName>
</protein>